<sequence length="705" mass="78243">MKAIQRRFHRIDEVNTAARRLLSLSVSRSSGEMNKILIANRGEIACRVIRTARRLGVETVAVFSDADAKAMHVSQADEAFHIGPAASTLSYLNKAKIIETAKQANCQGIHPGYGFLSENAEFAELCQDAGITFIGPPPSAIRDMGIKSTSKAIMIKAGVPVIQGYHGEDQSIHKLLTEAESIGFPVMIKAVCGGGGKGMRIAQDENEFEAQLESAKRESLSSFGDDNVLIEKYISSPRHVEVQVFADKFGNCVYLFERDCSIQRRHQKVIEEAPAPGLSEEQRRDIGEAAVRAALAVNYVGAGTVEFILDSASGKFYFMEMNTRLQVEHPVTEMITGLDLVEWQLQVASNKRLPLTQDEIKLNGHSFEARIYAEDTESGFLPSAGPLLHLDTPEPSPDIRIETGVREGDEISVHYDPMISKLVVWAPTRVAALKRLKSSLENYHILGLDVNINFLRRLCEHPDLIAGDVHTGFIESHSDSLLSVDKPMKEDIIQAAVGKILHENSQLRENALLSNGSLSVFDLEPGFRVNQPRRRTFKIRNKHIDQTLEVTTNQGANFQVKFENDPKEIEVKGAIKASDKDKLSFELLFNGRIYRSKMVHKSMENFHIFTKNGHFTFDLDSPLHDFTEQERDQPKGAVSPMPGVVDRVFVKPGDIVKADDPVMVVIAMKMEFVIKAPASGKIKEVMFSSGDNIGKNVPVIRLDES</sequence>
<keyword evidence="2" id="KW-0436">Ligase</keyword>
<reference evidence="10" key="1">
    <citation type="submission" date="2021-12" db="EMBL/GenBank/DDBJ databases">
        <authorList>
            <person name="King R."/>
        </authorList>
    </citation>
    <scope>NUCLEOTIDE SEQUENCE</scope>
</reference>
<dbReference type="FunFam" id="3.30.1490.20:FF:000003">
    <property type="entry name" value="acetyl-CoA carboxylase isoform X1"/>
    <property type="match status" value="1"/>
</dbReference>
<dbReference type="InterPro" id="IPR000089">
    <property type="entry name" value="Biotin_lipoyl"/>
</dbReference>
<dbReference type="Gene3D" id="2.40.50.100">
    <property type="match status" value="1"/>
</dbReference>
<evidence type="ECO:0000256" key="1">
    <source>
        <dbReference type="ARBA" id="ARBA00001953"/>
    </source>
</evidence>
<accession>A0A9P0C676</accession>
<dbReference type="PROSITE" id="PS00188">
    <property type="entry name" value="BIOTIN"/>
    <property type="match status" value="1"/>
</dbReference>
<evidence type="ECO:0000256" key="5">
    <source>
        <dbReference type="ARBA" id="ARBA00023267"/>
    </source>
</evidence>
<dbReference type="AlphaFoldDB" id="A0A9P0C676"/>
<keyword evidence="5" id="KW-0092">Biotin</keyword>
<dbReference type="FunFam" id="3.30.470.20:FF:000028">
    <property type="entry name" value="Methylcrotonoyl-CoA carboxylase subunit alpha, mitochondrial"/>
    <property type="match status" value="1"/>
</dbReference>
<dbReference type="PANTHER" id="PTHR18866:SF33">
    <property type="entry name" value="METHYLCROTONOYL-COA CARBOXYLASE SUBUNIT ALPHA, MITOCHONDRIAL-RELATED"/>
    <property type="match status" value="1"/>
</dbReference>
<dbReference type="InterPro" id="IPR005481">
    <property type="entry name" value="BC-like_N"/>
</dbReference>
<evidence type="ECO:0008006" key="12">
    <source>
        <dbReference type="Google" id="ProtNLM"/>
    </source>
</evidence>
<comment type="cofactor">
    <cofactor evidence="1">
        <name>biotin</name>
        <dbReference type="ChEBI" id="CHEBI:57586"/>
    </cofactor>
</comment>
<dbReference type="PROSITE" id="PS50979">
    <property type="entry name" value="BC"/>
    <property type="match status" value="1"/>
</dbReference>
<dbReference type="PROSITE" id="PS50975">
    <property type="entry name" value="ATP_GRASP"/>
    <property type="match status" value="1"/>
</dbReference>
<evidence type="ECO:0000256" key="6">
    <source>
        <dbReference type="PROSITE-ProRule" id="PRU00409"/>
    </source>
</evidence>
<feature type="domain" description="Lipoyl-binding" evidence="7">
    <location>
        <begin position="627"/>
        <end position="703"/>
    </location>
</feature>
<dbReference type="GO" id="GO:0046872">
    <property type="term" value="F:metal ion binding"/>
    <property type="evidence" value="ECO:0007669"/>
    <property type="project" value="InterPro"/>
</dbReference>
<feature type="domain" description="ATP-grasp" evidence="8">
    <location>
        <begin position="151"/>
        <end position="349"/>
    </location>
</feature>
<evidence type="ECO:0000313" key="11">
    <source>
        <dbReference type="Proteomes" id="UP001152759"/>
    </source>
</evidence>
<dbReference type="Pfam" id="PF02786">
    <property type="entry name" value="CPSase_L_D2"/>
    <property type="match status" value="1"/>
</dbReference>
<dbReference type="PROSITE" id="PS00867">
    <property type="entry name" value="CPSASE_2"/>
    <property type="match status" value="1"/>
</dbReference>
<dbReference type="Pfam" id="PF00364">
    <property type="entry name" value="Biotin_lipoyl"/>
    <property type="match status" value="1"/>
</dbReference>
<dbReference type="Gene3D" id="3.30.470.20">
    <property type="entry name" value="ATP-grasp fold, B domain"/>
    <property type="match status" value="1"/>
</dbReference>
<dbReference type="GO" id="GO:0005739">
    <property type="term" value="C:mitochondrion"/>
    <property type="evidence" value="ECO:0007669"/>
    <property type="project" value="TreeGrafter"/>
</dbReference>
<dbReference type="Pfam" id="PF02785">
    <property type="entry name" value="Biotin_carb_C"/>
    <property type="match status" value="1"/>
</dbReference>
<dbReference type="InterPro" id="IPR011761">
    <property type="entry name" value="ATP-grasp"/>
</dbReference>
<dbReference type="InterPro" id="IPR005479">
    <property type="entry name" value="CPAse_ATP-bd"/>
</dbReference>
<dbReference type="Gene3D" id="3.30.1490.20">
    <property type="entry name" value="ATP-grasp fold, A domain"/>
    <property type="match status" value="1"/>
</dbReference>
<evidence type="ECO:0000256" key="3">
    <source>
        <dbReference type="ARBA" id="ARBA00022741"/>
    </source>
</evidence>
<dbReference type="CDD" id="cd06850">
    <property type="entry name" value="biotinyl_domain"/>
    <property type="match status" value="1"/>
</dbReference>
<dbReference type="EMBL" id="OU963867">
    <property type="protein sequence ID" value="CAH0774112.1"/>
    <property type="molecule type" value="Genomic_DNA"/>
</dbReference>
<keyword evidence="3 6" id="KW-0547">Nucleotide-binding</keyword>
<dbReference type="Gene3D" id="3.30.700.40">
    <property type="match status" value="1"/>
</dbReference>
<dbReference type="SUPFAM" id="SSF52440">
    <property type="entry name" value="PreATP-grasp domain"/>
    <property type="match status" value="1"/>
</dbReference>
<dbReference type="SMART" id="SM00878">
    <property type="entry name" value="Biotin_carb_C"/>
    <property type="match status" value="1"/>
</dbReference>
<dbReference type="Proteomes" id="UP001152759">
    <property type="component" value="Chromosome 6"/>
</dbReference>
<evidence type="ECO:0000313" key="10">
    <source>
        <dbReference type="EMBL" id="CAH0774112.1"/>
    </source>
</evidence>
<dbReference type="GO" id="GO:0005524">
    <property type="term" value="F:ATP binding"/>
    <property type="evidence" value="ECO:0007669"/>
    <property type="project" value="UniProtKB-UniRule"/>
</dbReference>
<gene>
    <name evidence="10" type="ORF">BEMITA_LOCUS10507</name>
</gene>
<organism evidence="10 11">
    <name type="scientific">Bemisia tabaci</name>
    <name type="common">Sweetpotato whitefly</name>
    <name type="synonym">Aleurodes tabaci</name>
    <dbReference type="NCBI Taxonomy" id="7038"/>
    <lineage>
        <taxon>Eukaryota</taxon>
        <taxon>Metazoa</taxon>
        <taxon>Ecdysozoa</taxon>
        <taxon>Arthropoda</taxon>
        <taxon>Hexapoda</taxon>
        <taxon>Insecta</taxon>
        <taxon>Pterygota</taxon>
        <taxon>Neoptera</taxon>
        <taxon>Paraneoptera</taxon>
        <taxon>Hemiptera</taxon>
        <taxon>Sternorrhyncha</taxon>
        <taxon>Aleyrodoidea</taxon>
        <taxon>Aleyrodidae</taxon>
        <taxon>Aleyrodinae</taxon>
        <taxon>Bemisia</taxon>
    </lineage>
</organism>
<proteinExistence type="predicted"/>
<dbReference type="SUPFAM" id="SSF51246">
    <property type="entry name" value="Rudiment single hybrid motif"/>
    <property type="match status" value="1"/>
</dbReference>
<dbReference type="PANTHER" id="PTHR18866">
    <property type="entry name" value="CARBOXYLASE:PYRUVATE/ACETYL-COA/PROPIONYL-COA CARBOXYLASE"/>
    <property type="match status" value="1"/>
</dbReference>
<evidence type="ECO:0000256" key="2">
    <source>
        <dbReference type="ARBA" id="ARBA00022598"/>
    </source>
</evidence>
<keyword evidence="4 6" id="KW-0067">ATP-binding</keyword>
<name>A0A9P0C676_BEMTA</name>
<dbReference type="InterPro" id="IPR011053">
    <property type="entry name" value="Single_hybrid_motif"/>
</dbReference>
<dbReference type="InterPro" id="IPR016185">
    <property type="entry name" value="PreATP-grasp_dom_sf"/>
</dbReference>
<dbReference type="Pfam" id="PF00289">
    <property type="entry name" value="Biotin_carb_N"/>
    <property type="match status" value="1"/>
</dbReference>
<dbReference type="GO" id="GO:0004485">
    <property type="term" value="F:methylcrotonoyl-CoA carboxylase activity"/>
    <property type="evidence" value="ECO:0007669"/>
    <property type="project" value="TreeGrafter"/>
</dbReference>
<evidence type="ECO:0000256" key="4">
    <source>
        <dbReference type="ARBA" id="ARBA00022840"/>
    </source>
</evidence>
<evidence type="ECO:0000259" key="7">
    <source>
        <dbReference type="PROSITE" id="PS50968"/>
    </source>
</evidence>
<feature type="domain" description="Biotin carboxylation" evidence="9">
    <location>
        <begin position="32"/>
        <end position="479"/>
    </location>
</feature>
<dbReference type="PROSITE" id="PS50968">
    <property type="entry name" value="BIOTINYL_LIPOYL"/>
    <property type="match status" value="1"/>
</dbReference>
<dbReference type="InterPro" id="IPR011764">
    <property type="entry name" value="Biotin_carboxylation_dom"/>
</dbReference>
<dbReference type="SUPFAM" id="SSF51230">
    <property type="entry name" value="Single hybrid motif"/>
    <property type="match status" value="1"/>
</dbReference>
<keyword evidence="11" id="KW-1185">Reference proteome</keyword>
<dbReference type="InterPro" id="IPR005482">
    <property type="entry name" value="Biotin_COase_C"/>
</dbReference>
<evidence type="ECO:0000259" key="9">
    <source>
        <dbReference type="PROSITE" id="PS50979"/>
    </source>
</evidence>
<dbReference type="InterPro" id="IPR013815">
    <property type="entry name" value="ATP_grasp_subdomain_1"/>
</dbReference>
<dbReference type="Gene3D" id="3.40.50.20">
    <property type="match status" value="1"/>
</dbReference>
<dbReference type="InterPro" id="IPR050856">
    <property type="entry name" value="Biotin_carboxylase_complex"/>
</dbReference>
<dbReference type="SUPFAM" id="SSF56059">
    <property type="entry name" value="Glutathione synthetase ATP-binding domain-like"/>
    <property type="match status" value="1"/>
</dbReference>
<evidence type="ECO:0000259" key="8">
    <source>
        <dbReference type="PROSITE" id="PS50975"/>
    </source>
</evidence>
<dbReference type="InterPro" id="IPR011054">
    <property type="entry name" value="Rudment_hybrid_motif"/>
</dbReference>
<protein>
    <recommendedName>
        <fullName evidence="12">Methylcrotonoyl-CoA carboxylase subunit alpha, mitochondrial</fullName>
    </recommendedName>
</protein>
<dbReference type="InterPro" id="IPR001882">
    <property type="entry name" value="Biotin_BS"/>
</dbReference>
<dbReference type="FunFam" id="3.40.50.20:FF:000010">
    <property type="entry name" value="Propionyl-CoA carboxylase subunit alpha"/>
    <property type="match status" value="1"/>
</dbReference>